<dbReference type="PANTHER" id="PTHR40943:SF1">
    <property type="entry name" value="CYTOPLASMIC PROTEIN"/>
    <property type="match status" value="1"/>
</dbReference>
<dbReference type="InterPro" id="IPR011051">
    <property type="entry name" value="RmlC_Cupin_sf"/>
</dbReference>
<name>A0A0K6I0F5_9HYPH</name>
<dbReference type="InterPro" id="IPR008579">
    <property type="entry name" value="UGlyAH_Cupin_dom"/>
</dbReference>
<feature type="domain" description="(S)-ureidoglycine aminohydrolase cupin" evidence="1">
    <location>
        <begin position="69"/>
        <end position="137"/>
    </location>
</feature>
<dbReference type="Gene3D" id="2.60.120.10">
    <property type="entry name" value="Jelly Rolls"/>
    <property type="match status" value="1"/>
</dbReference>
<dbReference type="Pfam" id="PF05899">
    <property type="entry name" value="Cupin_3"/>
    <property type="match status" value="1"/>
</dbReference>
<dbReference type="EMBL" id="CYHE01000006">
    <property type="protein sequence ID" value="CUA96629.1"/>
    <property type="molecule type" value="Genomic_DNA"/>
</dbReference>
<evidence type="ECO:0000313" key="2">
    <source>
        <dbReference type="EMBL" id="CUA96629.1"/>
    </source>
</evidence>
<dbReference type="RefSeq" id="WP_055455726.1">
    <property type="nucleotide sequence ID" value="NZ_CYHE01000006.1"/>
</dbReference>
<keyword evidence="3" id="KW-1185">Reference proteome</keyword>
<proteinExistence type="predicted"/>
<dbReference type="SUPFAM" id="SSF51182">
    <property type="entry name" value="RmlC-like cupins"/>
    <property type="match status" value="1"/>
</dbReference>
<organism evidence="2 3">
    <name type="scientific">Pannonibacter indicus</name>
    <dbReference type="NCBI Taxonomy" id="466044"/>
    <lineage>
        <taxon>Bacteria</taxon>
        <taxon>Pseudomonadati</taxon>
        <taxon>Pseudomonadota</taxon>
        <taxon>Alphaproteobacteria</taxon>
        <taxon>Hyphomicrobiales</taxon>
        <taxon>Stappiaceae</taxon>
        <taxon>Pannonibacter</taxon>
    </lineage>
</organism>
<gene>
    <name evidence="2" type="ORF">Ga0061067_10624</name>
</gene>
<dbReference type="Proteomes" id="UP000183900">
    <property type="component" value="Unassembled WGS sequence"/>
</dbReference>
<reference evidence="3" key="1">
    <citation type="submission" date="2015-08" db="EMBL/GenBank/DDBJ databases">
        <authorList>
            <person name="Varghese N."/>
        </authorList>
    </citation>
    <scope>NUCLEOTIDE SEQUENCE [LARGE SCALE GENOMIC DNA]</scope>
    <source>
        <strain evidence="3">DSM 23407</strain>
    </source>
</reference>
<dbReference type="OrthoDB" id="6877662at2"/>
<evidence type="ECO:0000259" key="1">
    <source>
        <dbReference type="Pfam" id="PF05899"/>
    </source>
</evidence>
<dbReference type="PANTHER" id="PTHR40943">
    <property type="entry name" value="CYTOPLASMIC PROTEIN-RELATED"/>
    <property type="match status" value="1"/>
</dbReference>
<dbReference type="AlphaFoldDB" id="A0A0K6I0F5"/>
<dbReference type="InterPro" id="IPR014710">
    <property type="entry name" value="RmlC-like_jellyroll"/>
</dbReference>
<evidence type="ECO:0000313" key="3">
    <source>
        <dbReference type="Proteomes" id="UP000183900"/>
    </source>
</evidence>
<protein>
    <submittedName>
        <fullName evidence="2">Predicted enzyme of the cupin superfamily</fullName>
    </submittedName>
</protein>
<sequence>MALIEIGGIGKPQDRDCAAQESRSGSSTPAFRYATLNTAAMRSAPIRPEWIIEGTPQARLTSLSAGTNGWSSTDHWECTAGTFHWHFFWDETVLFLEGEVHITDEAGNTYEGRPGVSMLFPAGTRAVWHVPVYVRKIAFNRRPMPWTVSFLMKVSARLGRLFGRG</sequence>
<dbReference type="CDD" id="cd02227">
    <property type="entry name" value="cupin_TM1112-like"/>
    <property type="match status" value="1"/>
</dbReference>
<accession>A0A0K6I0F5</accession>